<keyword evidence="1" id="KW-0812">Transmembrane</keyword>
<evidence type="ECO:0000256" key="1">
    <source>
        <dbReference type="SAM" id="Phobius"/>
    </source>
</evidence>
<name>X0Y567_9ZZZZ</name>
<organism evidence="2">
    <name type="scientific">marine sediment metagenome</name>
    <dbReference type="NCBI Taxonomy" id="412755"/>
    <lineage>
        <taxon>unclassified sequences</taxon>
        <taxon>metagenomes</taxon>
        <taxon>ecological metagenomes</taxon>
    </lineage>
</organism>
<feature type="transmembrane region" description="Helical" evidence="1">
    <location>
        <begin position="6"/>
        <end position="27"/>
    </location>
</feature>
<reference evidence="2" key="1">
    <citation type="journal article" date="2014" name="Front. Microbiol.">
        <title>High frequency of phylogenetically diverse reductive dehalogenase-homologous genes in deep subseafloor sedimentary metagenomes.</title>
        <authorList>
            <person name="Kawai M."/>
            <person name="Futagami T."/>
            <person name="Toyoda A."/>
            <person name="Takaki Y."/>
            <person name="Nishi S."/>
            <person name="Hori S."/>
            <person name="Arai W."/>
            <person name="Tsubouchi T."/>
            <person name="Morono Y."/>
            <person name="Uchiyama I."/>
            <person name="Ito T."/>
            <person name="Fujiyama A."/>
            <person name="Inagaki F."/>
            <person name="Takami H."/>
        </authorList>
    </citation>
    <scope>NUCLEOTIDE SEQUENCE</scope>
    <source>
        <strain evidence="2">Expedition CK06-06</strain>
    </source>
</reference>
<evidence type="ECO:0000313" key="2">
    <source>
        <dbReference type="EMBL" id="GAG51084.1"/>
    </source>
</evidence>
<protein>
    <submittedName>
        <fullName evidence="2">Uncharacterized protein</fullName>
    </submittedName>
</protein>
<keyword evidence="1" id="KW-1133">Transmembrane helix</keyword>
<sequence length="49" mass="5283">MKNKYFTIAGILAPILWFSLVIILGLLEPGYSHMTKMMSNLGGVVGISG</sequence>
<accession>X0Y567</accession>
<proteinExistence type="predicted"/>
<keyword evidence="1" id="KW-0472">Membrane</keyword>
<comment type="caution">
    <text evidence="2">The sequence shown here is derived from an EMBL/GenBank/DDBJ whole genome shotgun (WGS) entry which is preliminary data.</text>
</comment>
<gene>
    <name evidence="2" type="ORF">S01H1_77455</name>
</gene>
<dbReference type="EMBL" id="BARS01052056">
    <property type="protein sequence ID" value="GAG51084.1"/>
    <property type="molecule type" value="Genomic_DNA"/>
</dbReference>
<dbReference type="AlphaFoldDB" id="X0Y567"/>